<evidence type="ECO:0000256" key="1">
    <source>
        <dbReference type="SAM" id="MobiDB-lite"/>
    </source>
</evidence>
<feature type="region of interest" description="Disordered" evidence="1">
    <location>
        <begin position="361"/>
        <end position="380"/>
    </location>
</feature>
<keyword evidence="2" id="KW-1133">Transmembrane helix</keyword>
<feature type="region of interest" description="Disordered" evidence="1">
    <location>
        <begin position="1"/>
        <end position="122"/>
    </location>
</feature>
<feature type="compositionally biased region" description="Polar residues" evidence="1">
    <location>
        <begin position="73"/>
        <end position="88"/>
    </location>
</feature>
<feature type="region of interest" description="Disordered" evidence="1">
    <location>
        <begin position="177"/>
        <end position="199"/>
    </location>
</feature>
<dbReference type="OrthoDB" id="5383338at2759"/>
<feature type="compositionally biased region" description="Polar residues" evidence="1">
    <location>
        <begin position="366"/>
        <end position="380"/>
    </location>
</feature>
<dbReference type="STRING" id="1447883.A0A2B7X345"/>
<dbReference type="EMBL" id="PDNA01000182">
    <property type="protein sequence ID" value="PGH06074.1"/>
    <property type="molecule type" value="Genomic_DNA"/>
</dbReference>
<feature type="compositionally biased region" description="Low complexity" evidence="1">
    <location>
        <begin position="1"/>
        <end position="17"/>
    </location>
</feature>
<evidence type="ECO:0000313" key="4">
    <source>
        <dbReference type="Proteomes" id="UP000224634"/>
    </source>
</evidence>
<reference evidence="3 4" key="1">
    <citation type="submission" date="2017-10" db="EMBL/GenBank/DDBJ databases">
        <title>Comparative genomics in systemic dimorphic fungi from Ajellomycetaceae.</title>
        <authorList>
            <person name="Munoz J.F."/>
            <person name="Mcewen J.G."/>
            <person name="Clay O.K."/>
            <person name="Cuomo C.A."/>
        </authorList>
    </citation>
    <scope>NUCLEOTIDE SEQUENCE [LARGE SCALE GENOMIC DNA]</scope>
    <source>
        <strain evidence="3 4">UAMH7299</strain>
    </source>
</reference>
<feature type="compositionally biased region" description="Basic residues" evidence="1">
    <location>
        <begin position="21"/>
        <end position="31"/>
    </location>
</feature>
<protein>
    <submittedName>
        <fullName evidence="3">Uncharacterized protein</fullName>
    </submittedName>
</protein>
<organism evidence="3 4">
    <name type="scientific">Polytolypa hystricis (strain UAMH7299)</name>
    <dbReference type="NCBI Taxonomy" id="1447883"/>
    <lineage>
        <taxon>Eukaryota</taxon>
        <taxon>Fungi</taxon>
        <taxon>Dikarya</taxon>
        <taxon>Ascomycota</taxon>
        <taxon>Pezizomycotina</taxon>
        <taxon>Eurotiomycetes</taxon>
        <taxon>Eurotiomycetidae</taxon>
        <taxon>Onygenales</taxon>
        <taxon>Onygenales incertae sedis</taxon>
        <taxon>Polytolypa</taxon>
    </lineage>
</organism>
<feature type="region of interest" description="Disordered" evidence="1">
    <location>
        <begin position="127"/>
        <end position="146"/>
    </location>
</feature>
<dbReference type="Proteomes" id="UP000224634">
    <property type="component" value="Unassembled WGS sequence"/>
</dbReference>
<feature type="compositionally biased region" description="Polar residues" evidence="1">
    <location>
        <begin position="113"/>
        <end position="122"/>
    </location>
</feature>
<feature type="compositionally biased region" description="Low complexity" evidence="1">
    <location>
        <begin position="554"/>
        <end position="566"/>
    </location>
</feature>
<evidence type="ECO:0000313" key="3">
    <source>
        <dbReference type="EMBL" id="PGH06074.1"/>
    </source>
</evidence>
<evidence type="ECO:0000256" key="2">
    <source>
        <dbReference type="SAM" id="Phobius"/>
    </source>
</evidence>
<sequence length="647" mass="71686">MTSQSQFQLFPPAQPQFKPNPFRKAHRRRSTKSPTFSPVAEDTKSPSQTEAVILQIIEDTNMIPPPPPVHISRTVSPSKSIRQTQRAESPQEPVKNLSRSNSPTPVPAPPSERSVSPTTVQTTVIASSPELSSSPPAPMRSIFPQYDPSLSLNQQHYFPQHPQEQHHLPRQVVSKADYNPSITSPPPTNATQAQHEEVPQSIFSSTEDLTQLWRAANAEGMNTDLSIFHLHFSKVDPFTFAFGNNSAALYSFKANAMNDIEIHRSHPTKLHAKSPIVSLNLGDNARMNAGGYVAVLFPMLADIIAREQAHHLSKQHQLLPTEAMEVEDDAVKRAKAQESCVIKWNGIHNRYDLHHQALVREKRSNSQDSTVSPQAPQQDDQAGILHLTISASTSTSRKLQHPPTMLIAAPAPTTDGPESPRTSAEDTPLVALDFETGTLTIYAGLINSIVPSLYGIDTLVSAILTVAVVDQSTRTILADMEIEEPSLAAFPDPYRVASPPPPSVAATSIRFSGKLYTTQAEREEAEQEATLMEQIHSTTQTKSKRRTSFWKWQNSPSSPTTTASPKSKSKNKNKKPPIVVEDIDLERYGRYKDGSSREGQKLPGVTRTVLRTMFWAYKLVIWGLTVAVKFMAWILMNMTRCLTSEKF</sequence>
<proteinExistence type="predicted"/>
<accession>A0A2B7X345</accession>
<name>A0A2B7X345_POLH7</name>
<feature type="transmembrane region" description="Helical" evidence="2">
    <location>
        <begin position="615"/>
        <end position="636"/>
    </location>
</feature>
<gene>
    <name evidence="3" type="ORF">AJ80_08242</name>
</gene>
<comment type="caution">
    <text evidence="3">The sequence shown here is derived from an EMBL/GenBank/DDBJ whole genome shotgun (WGS) entry which is preliminary data.</text>
</comment>
<feature type="region of interest" description="Disordered" evidence="1">
    <location>
        <begin position="535"/>
        <end position="576"/>
    </location>
</feature>
<keyword evidence="4" id="KW-1185">Reference proteome</keyword>
<keyword evidence="2" id="KW-0812">Transmembrane</keyword>
<keyword evidence="2" id="KW-0472">Membrane</keyword>
<dbReference type="AlphaFoldDB" id="A0A2B7X345"/>